<comment type="caution">
    <text evidence="1">The sequence shown here is derived from an EMBL/GenBank/DDBJ whole genome shotgun (WGS) entry which is preliminary data.</text>
</comment>
<dbReference type="EMBL" id="CM037014">
    <property type="protein sequence ID" value="KAH7686915.1"/>
    <property type="molecule type" value="Genomic_DNA"/>
</dbReference>
<sequence>MSPGKSYFLYIEREVSTNPGCTVTRVSTRNGYTNTQILTHFFVTFSQTGMGRDLRALASPAAMALAAAPRLMGTVAKGANRAAVHGSRPPVSKPVEDLDEKTKKEIDEKQRKGEDVEKVVNSKLNMDKEKD</sequence>
<organism evidence="1 2">
    <name type="scientific">Dioscorea alata</name>
    <name type="common">Purple yam</name>
    <dbReference type="NCBI Taxonomy" id="55571"/>
    <lineage>
        <taxon>Eukaryota</taxon>
        <taxon>Viridiplantae</taxon>
        <taxon>Streptophyta</taxon>
        <taxon>Embryophyta</taxon>
        <taxon>Tracheophyta</taxon>
        <taxon>Spermatophyta</taxon>
        <taxon>Magnoliopsida</taxon>
        <taxon>Liliopsida</taxon>
        <taxon>Dioscoreales</taxon>
        <taxon>Dioscoreaceae</taxon>
        <taxon>Dioscorea</taxon>
    </lineage>
</organism>
<proteinExistence type="predicted"/>
<accession>A0ACB7WGI7</accession>
<evidence type="ECO:0000313" key="1">
    <source>
        <dbReference type="EMBL" id="KAH7686915.1"/>
    </source>
</evidence>
<protein>
    <submittedName>
        <fullName evidence="1">Uncharacterized protein</fullName>
    </submittedName>
</protein>
<keyword evidence="2" id="KW-1185">Reference proteome</keyword>
<gene>
    <name evidence="1" type="ORF">IHE45_04G135700</name>
</gene>
<dbReference type="Proteomes" id="UP000827976">
    <property type="component" value="Chromosome 4"/>
</dbReference>
<reference evidence="2" key="1">
    <citation type="journal article" date="2022" name="Nat. Commun.">
        <title>Chromosome evolution and the genetic basis of agronomically important traits in greater yam.</title>
        <authorList>
            <person name="Bredeson J.V."/>
            <person name="Lyons J.B."/>
            <person name="Oniyinde I.O."/>
            <person name="Okereke N.R."/>
            <person name="Kolade O."/>
            <person name="Nnabue I."/>
            <person name="Nwadili C.O."/>
            <person name="Hribova E."/>
            <person name="Parker M."/>
            <person name="Nwogha J."/>
            <person name="Shu S."/>
            <person name="Carlson J."/>
            <person name="Kariba R."/>
            <person name="Muthemba S."/>
            <person name="Knop K."/>
            <person name="Barton G.J."/>
            <person name="Sherwood A.V."/>
            <person name="Lopez-Montes A."/>
            <person name="Asiedu R."/>
            <person name="Jamnadass R."/>
            <person name="Muchugi A."/>
            <person name="Goodstein D."/>
            <person name="Egesi C.N."/>
            <person name="Featherston J."/>
            <person name="Asfaw A."/>
            <person name="Simpson G.G."/>
            <person name="Dolezel J."/>
            <person name="Hendre P.S."/>
            <person name="Van Deynze A."/>
            <person name="Kumar P.L."/>
            <person name="Obidiegwu J.E."/>
            <person name="Bhattacharjee R."/>
            <person name="Rokhsar D.S."/>
        </authorList>
    </citation>
    <scope>NUCLEOTIDE SEQUENCE [LARGE SCALE GENOMIC DNA]</scope>
    <source>
        <strain evidence="2">cv. TDa95/00328</strain>
    </source>
</reference>
<name>A0ACB7WGI7_DIOAL</name>
<evidence type="ECO:0000313" key="2">
    <source>
        <dbReference type="Proteomes" id="UP000827976"/>
    </source>
</evidence>